<keyword evidence="3" id="KW-1185">Reference proteome</keyword>
<dbReference type="NCBIfam" id="TIGR02276">
    <property type="entry name" value="beta_rpt_yvtn"/>
    <property type="match status" value="1"/>
</dbReference>
<dbReference type="InterPro" id="IPR011964">
    <property type="entry name" value="YVTN_b-propeller_repeat"/>
</dbReference>
<dbReference type="InterPro" id="IPR013517">
    <property type="entry name" value="FG-GAP"/>
</dbReference>
<dbReference type="EMBL" id="JAHOPC010000021">
    <property type="protein sequence ID" value="MBU8868957.1"/>
    <property type="molecule type" value="Genomic_DNA"/>
</dbReference>
<evidence type="ECO:0000256" key="1">
    <source>
        <dbReference type="SAM" id="Phobius"/>
    </source>
</evidence>
<keyword evidence="1" id="KW-0812">Transmembrane</keyword>
<organism evidence="2 3">
    <name type="scientific">Paenarthrobacter aromaticivorans</name>
    <dbReference type="NCBI Taxonomy" id="2849150"/>
    <lineage>
        <taxon>Bacteria</taxon>
        <taxon>Bacillati</taxon>
        <taxon>Actinomycetota</taxon>
        <taxon>Actinomycetes</taxon>
        <taxon>Micrococcales</taxon>
        <taxon>Micrococcaceae</taxon>
        <taxon>Paenarthrobacter</taxon>
    </lineage>
</organism>
<proteinExistence type="predicted"/>
<dbReference type="InterPro" id="IPR051200">
    <property type="entry name" value="Host-pathogen_enzymatic-act"/>
</dbReference>
<keyword evidence="1" id="KW-1133">Transmembrane helix</keyword>
<dbReference type="PANTHER" id="PTHR47197:SF3">
    <property type="entry name" value="DIHYDRO-HEME D1 DEHYDROGENASE"/>
    <property type="match status" value="1"/>
</dbReference>
<dbReference type="Proteomes" id="UP000824166">
    <property type="component" value="Unassembled WGS sequence"/>
</dbReference>
<sequence length="653" mass="68485">MGSSKGLFRAPNIRVGVAAVVMAFVMVTGFIPAANTEPVAFPQALAPGSAVPTATLEPPSSIAVPARSIAFNGDGSRAFAAGRDKFHAIDVASDTVVASVDVPGAGDMVLSRDETTAFVAAGIGIPNVTIIDVASMRVTGAVPMEKAGKLAVSPDGATVYVSDESLSAGSVVVIDVTARKIKTVLPVGSGPGRPVIVADGAKVYVPNLFDDTVTVINAATNTVSKTVPVPVGVYGGALSADGSRVYFTFSSTQESGLSVMSVATDALVGTIRTTSEPSLPALTPDGKTGYAVDQEPGRYVNGRFEAGAYFVVTLDLVNNTSTALENGYVGRDKPVVRVSVDGTRLYIVGTFAVVRALPSQKFLGTEFMGENPENFILEPGGSKGYGTFIDGNRILVLRAPVIEHIRKDYNSDGATDVLARDGNGALWLYPGNANTGWLPRKQVGSGWNVMNLIATPGDFNGDHFPDILARDGVGDLWLYPGNGASDWLPRSKVGTGWNSMTAVVTPGDFNFDGKTDIVARDGAGDLWLYPGDGTGGWLPRTRIGTGWNEMTAILGPGNTNEAGNDILARDRAGTLWLYQRTTAGEWRSRMLVGIEWNGMTAMVTPGDFDSDDQPDLLARDGTGNLWLYPGRPSGGYLPRVLVGVGWNVMTVIA</sequence>
<gene>
    <name evidence="2" type="ORF">KSW38_21925</name>
</gene>
<comment type="caution">
    <text evidence="2">The sequence shown here is derived from an EMBL/GenBank/DDBJ whole genome shotgun (WGS) entry which is preliminary data.</text>
</comment>
<name>A0ABS6IEW2_9MICC</name>
<dbReference type="PANTHER" id="PTHR47197">
    <property type="entry name" value="PROTEIN NIRF"/>
    <property type="match status" value="1"/>
</dbReference>
<reference evidence="2 3" key="1">
    <citation type="submission" date="2021-06" db="EMBL/GenBank/DDBJ databases">
        <authorList>
            <person name="Jeong J.W."/>
        </authorList>
    </citation>
    <scope>NUCLEOTIDE SEQUENCE [LARGE SCALE GENOMIC DNA]</scope>
    <source>
        <strain evidence="2 3">MMS21-TAE1-1</strain>
    </source>
</reference>
<feature type="transmembrane region" description="Helical" evidence="1">
    <location>
        <begin position="12"/>
        <end position="34"/>
    </location>
</feature>
<protein>
    <submittedName>
        <fullName evidence="2">VCBS repeat-containing protein</fullName>
    </submittedName>
</protein>
<evidence type="ECO:0000313" key="2">
    <source>
        <dbReference type="EMBL" id="MBU8868957.1"/>
    </source>
</evidence>
<dbReference type="RefSeq" id="WP_216927077.1">
    <property type="nucleotide sequence ID" value="NZ_JAHOPC010000021.1"/>
</dbReference>
<keyword evidence="1" id="KW-0472">Membrane</keyword>
<accession>A0ABS6IEW2</accession>
<dbReference type="Pfam" id="PF13517">
    <property type="entry name" value="FG-GAP_3"/>
    <property type="match status" value="1"/>
</dbReference>
<evidence type="ECO:0000313" key="3">
    <source>
        <dbReference type="Proteomes" id="UP000824166"/>
    </source>
</evidence>